<organism evidence="3 4">
    <name type="scientific">Tilletiopsis washingtonensis</name>
    <dbReference type="NCBI Taxonomy" id="58919"/>
    <lineage>
        <taxon>Eukaryota</taxon>
        <taxon>Fungi</taxon>
        <taxon>Dikarya</taxon>
        <taxon>Basidiomycota</taxon>
        <taxon>Ustilaginomycotina</taxon>
        <taxon>Exobasidiomycetes</taxon>
        <taxon>Entylomatales</taxon>
        <taxon>Entylomatales incertae sedis</taxon>
        <taxon>Tilletiopsis</taxon>
    </lineage>
</organism>
<dbReference type="SMART" id="SM00324">
    <property type="entry name" value="RhoGAP"/>
    <property type="match status" value="1"/>
</dbReference>
<dbReference type="PANTHER" id="PTHR12783:SF5">
    <property type="entry name" value="RALA-BINDING PROTEIN 1"/>
    <property type="match status" value="1"/>
</dbReference>
<feature type="region of interest" description="Disordered" evidence="1">
    <location>
        <begin position="369"/>
        <end position="480"/>
    </location>
</feature>
<feature type="region of interest" description="Disordered" evidence="1">
    <location>
        <begin position="847"/>
        <end position="871"/>
    </location>
</feature>
<dbReference type="AlphaFoldDB" id="A0A316ZH74"/>
<proteinExistence type="predicted"/>
<gene>
    <name evidence="3" type="ORF">FA09DRAFT_184506</name>
</gene>
<dbReference type="GO" id="GO:0031267">
    <property type="term" value="F:small GTPase binding"/>
    <property type="evidence" value="ECO:0007669"/>
    <property type="project" value="InterPro"/>
</dbReference>
<evidence type="ECO:0000313" key="3">
    <source>
        <dbReference type="EMBL" id="PWO00385.1"/>
    </source>
</evidence>
<dbReference type="CDD" id="cd00159">
    <property type="entry name" value="RhoGAP"/>
    <property type="match status" value="1"/>
</dbReference>
<dbReference type="EMBL" id="KZ819285">
    <property type="protein sequence ID" value="PWO00385.1"/>
    <property type="molecule type" value="Genomic_DNA"/>
</dbReference>
<dbReference type="Pfam" id="PF00620">
    <property type="entry name" value="RhoGAP"/>
    <property type="match status" value="1"/>
</dbReference>
<dbReference type="SUPFAM" id="SSF48350">
    <property type="entry name" value="GTPase activation domain, GAP"/>
    <property type="match status" value="1"/>
</dbReference>
<dbReference type="STRING" id="58919.A0A316ZH74"/>
<name>A0A316ZH74_9BASI</name>
<feature type="compositionally biased region" description="Basic residues" evidence="1">
    <location>
        <begin position="847"/>
        <end position="856"/>
    </location>
</feature>
<dbReference type="InterPro" id="IPR039767">
    <property type="entry name" value="RALBP1"/>
</dbReference>
<dbReference type="PANTHER" id="PTHR12783">
    <property type="entry name" value="RALA BINDING PROTEIN 1 RALBP1"/>
    <property type="match status" value="1"/>
</dbReference>
<feature type="region of interest" description="Disordered" evidence="1">
    <location>
        <begin position="1"/>
        <end position="344"/>
    </location>
</feature>
<feature type="compositionally biased region" description="Low complexity" evidence="1">
    <location>
        <begin position="512"/>
        <end position="534"/>
    </location>
</feature>
<feature type="domain" description="Rho-GAP" evidence="2">
    <location>
        <begin position="643"/>
        <end position="871"/>
    </location>
</feature>
<dbReference type="InterPro" id="IPR000198">
    <property type="entry name" value="RhoGAP_dom"/>
</dbReference>
<accession>A0A316ZH74</accession>
<dbReference type="Gene3D" id="1.10.555.10">
    <property type="entry name" value="Rho GTPase activation protein"/>
    <property type="match status" value="1"/>
</dbReference>
<dbReference type="Proteomes" id="UP000245946">
    <property type="component" value="Unassembled WGS sequence"/>
</dbReference>
<evidence type="ECO:0000256" key="1">
    <source>
        <dbReference type="SAM" id="MobiDB-lite"/>
    </source>
</evidence>
<dbReference type="GeneID" id="37266896"/>
<dbReference type="PROSITE" id="PS50238">
    <property type="entry name" value="RHOGAP"/>
    <property type="match status" value="1"/>
</dbReference>
<feature type="compositionally biased region" description="Low complexity" evidence="1">
    <location>
        <begin position="314"/>
        <end position="325"/>
    </location>
</feature>
<dbReference type="GO" id="GO:0005096">
    <property type="term" value="F:GTPase activator activity"/>
    <property type="evidence" value="ECO:0007669"/>
    <property type="project" value="InterPro"/>
</dbReference>
<dbReference type="GO" id="GO:0007264">
    <property type="term" value="P:small GTPase-mediated signal transduction"/>
    <property type="evidence" value="ECO:0007669"/>
    <property type="project" value="InterPro"/>
</dbReference>
<feature type="compositionally biased region" description="Low complexity" evidence="1">
    <location>
        <begin position="470"/>
        <end position="480"/>
    </location>
</feature>
<feature type="compositionally biased region" description="Basic and acidic residues" evidence="1">
    <location>
        <begin position="154"/>
        <end position="169"/>
    </location>
</feature>
<evidence type="ECO:0000259" key="2">
    <source>
        <dbReference type="PROSITE" id="PS50238"/>
    </source>
</evidence>
<dbReference type="RefSeq" id="XP_025600663.1">
    <property type="nucleotide sequence ID" value="XM_025739350.1"/>
</dbReference>
<feature type="compositionally biased region" description="Low complexity" evidence="1">
    <location>
        <begin position="127"/>
        <end position="148"/>
    </location>
</feature>
<evidence type="ECO:0000313" key="4">
    <source>
        <dbReference type="Proteomes" id="UP000245946"/>
    </source>
</evidence>
<keyword evidence="4" id="KW-1185">Reference proteome</keyword>
<dbReference type="InterPro" id="IPR008936">
    <property type="entry name" value="Rho_GTPase_activation_prot"/>
</dbReference>
<feature type="region of interest" description="Disordered" evidence="1">
    <location>
        <begin position="511"/>
        <end position="541"/>
    </location>
</feature>
<reference evidence="3 4" key="1">
    <citation type="journal article" date="2018" name="Mol. Biol. Evol.">
        <title>Broad Genomic Sampling Reveals a Smut Pathogenic Ancestry of the Fungal Clade Ustilaginomycotina.</title>
        <authorList>
            <person name="Kijpornyongpan T."/>
            <person name="Mondo S.J."/>
            <person name="Barry K."/>
            <person name="Sandor L."/>
            <person name="Lee J."/>
            <person name="Lipzen A."/>
            <person name="Pangilinan J."/>
            <person name="LaButti K."/>
            <person name="Hainaut M."/>
            <person name="Henrissat B."/>
            <person name="Grigoriev I.V."/>
            <person name="Spatafora J.W."/>
            <person name="Aime M.C."/>
        </authorList>
    </citation>
    <scope>NUCLEOTIDE SEQUENCE [LARGE SCALE GENOMIC DNA]</scope>
    <source>
        <strain evidence="3 4">MCA 4186</strain>
    </source>
</reference>
<protein>
    <recommendedName>
        <fullName evidence="2">Rho-GAP domain-containing protein</fullName>
    </recommendedName>
</protein>
<dbReference type="OrthoDB" id="185175at2759"/>
<sequence>MMYRQRGGSRPAHLPSSSGGSASGSGSSGASAAAPRTGFGRLFSSGNDMAMPPPSSPLSVAGWTTEPAPQPRSPAVSSNSGSFSPLLGGHVGQAPAPPPRPTKGPQQRVKKAKAYSISLLTGHAQQGSSSSTGSGSSSSNASAAAAAALPAIVEPRRSTSGDRPGRRSQEMPWIPPRSQSALGAYDYTEPSRSAASGRRHILQRTYMNDEDDDAPVHVISSSSKSPPALPPRLADASSPTFLSSLKADSLSFPQENAQPRTPGALSPSAARHLRDEPSPVSPARSGPSSYTHSPAGPPKNRRKFSVGSLLEVRSASSSQSSQSQSYDTSAPASRLKRKPPPAAVSTAYVDRGLAGSLVTPASAPLLTGAASDSASLSDRQRNYARSPVPQRAQPGEYIYREPPSPRDAPMSAPPSKRFMSPTPRQEPPSSAGSKAYAARAEQRPPARRTSTFGGLDGFTMDSSRARDSDASSVAAGGSNSGGAAVVHALGQIGGMGAAVGKRGWDLMRSWNTGPTTGLSSSSSGGRAAAAPASGGTQGGERASLALDMNDATRKWLAVPDANATTSRAGGNQRNASGSGVFGMPLRDAVLQTSLGRLSSATGRRDSRPLSQLDALDLGSDFHVPMLSSPPMGSRPASAQHCAASREEARERYLPAVVVRCLQSLEKWGGDEEGIYRLSGRSSHTAKLRTVFDAPISRALPDLELIDIGPADLDINSVCSVLKHYLRELPEPLLTDALTPAFDEASMEAIGMPASGATAGGVFRAVAQPGPKAPNGSPSKEAERLSSTLAKAIAPLIARLPACNWYLLRELADHLADFCRASVVAKTKMVPSFQPQSRPRAYAVALRRHASRPRRAPQRALPREGPTAGCRA</sequence>